<dbReference type="PROSITE" id="PS50181">
    <property type="entry name" value="FBOX"/>
    <property type="match status" value="1"/>
</dbReference>
<feature type="domain" description="F-box" evidence="1">
    <location>
        <begin position="4"/>
        <end position="49"/>
    </location>
</feature>
<proteinExistence type="predicted"/>
<name>A0AAD6V1T2_9AGAR</name>
<sequence>MSAGVCLAGLPVELVDKIFGKVESRDLVSLAVTSRQLNGISIRRMYANVTLMDSEQAMKCFKTLISNVQCAQSVMELTLRFRQIATQEEFSSTLVAAMRNIDALTDLNIPRSPEILGILSEIHFPRLRASLIPFCPNTARFLQLHPNLESLFVQTLGQDLRLYDLPMPPLSMPHLTYFGGPDTVAEALVNSSLSRIDVYWNPQRKAPASAVYDAVSRSGAELLSVYNSISYWDPALLTTIVANAPKVTSISFDNFGPIYDLGDVETVLALVDDALAELRHLVYLRFYEPNPDDHTPVQASTLEKEFQMVRRWGNRSPTLQRCVFISETLWLRLKPNLWFPTPSIDGPPERQVHESWVRKKWFIATVRSSTSLPSDYGDALETDYGKRMVADVEAATRAWESRERGAL</sequence>
<accession>A0AAD6V1T2</accession>
<dbReference type="InterPro" id="IPR001810">
    <property type="entry name" value="F-box_dom"/>
</dbReference>
<reference evidence="2" key="1">
    <citation type="submission" date="2023-03" db="EMBL/GenBank/DDBJ databases">
        <title>Massive genome expansion in bonnet fungi (Mycena s.s.) driven by repeated elements and novel gene families across ecological guilds.</title>
        <authorList>
            <consortium name="Lawrence Berkeley National Laboratory"/>
            <person name="Harder C.B."/>
            <person name="Miyauchi S."/>
            <person name="Viragh M."/>
            <person name="Kuo A."/>
            <person name="Thoen E."/>
            <person name="Andreopoulos B."/>
            <person name="Lu D."/>
            <person name="Skrede I."/>
            <person name="Drula E."/>
            <person name="Henrissat B."/>
            <person name="Morin E."/>
            <person name="Kohler A."/>
            <person name="Barry K."/>
            <person name="LaButti K."/>
            <person name="Morin E."/>
            <person name="Salamov A."/>
            <person name="Lipzen A."/>
            <person name="Mereny Z."/>
            <person name="Hegedus B."/>
            <person name="Baldrian P."/>
            <person name="Stursova M."/>
            <person name="Weitz H."/>
            <person name="Taylor A."/>
            <person name="Grigoriev I.V."/>
            <person name="Nagy L.G."/>
            <person name="Martin F."/>
            <person name="Kauserud H."/>
        </authorList>
    </citation>
    <scope>NUCLEOTIDE SEQUENCE</scope>
    <source>
        <strain evidence="2">9144</strain>
    </source>
</reference>
<organism evidence="2 3">
    <name type="scientific">Mycena pura</name>
    <dbReference type="NCBI Taxonomy" id="153505"/>
    <lineage>
        <taxon>Eukaryota</taxon>
        <taxon>Fungi</taxon>
        <taxon>Dikarya</taxon>
        <taxon>Basidiomycota</taxon>
        <taxon>Agaricomycotina</taxon>
        <taxon>Agaricomycetes</taxon>
        <taxon>Agaricomycetidae</taxon>
        <taxon>Agaricales</taxon>
        <taxon>Marasmiineae</taxon>
        <taxon>Mycenaceae</taxon>
        <taxon>Mycena</taxon>
    </lineage>
</organism>
<comment type="caution">
    <text evidence="2">The sequence shown here is derived from an EMBL/GenBank/DDBJ whole genome shotgun (WGS) entry which is preliminary data.</text>
</comment>
<evidence type="ECO:0000313" key="3">
    <source>
        <dbReference type="Proteomes" id="UP001219525"/>
    </source>
</evidence>
<dbReference type="CDD" id="cd09917">
    <property type="entry name" value="F-box_SF"/>
    <property type="match status" value="1"/>
</dbReference>
<evidence type="ECO:0000259" key="1">
    <source>
        <dbReference type="PROSITE" id="PS50181"/>
    </source>
</evidence>
<gene>
    <name evidence="2" type="ORF">GGX14DRAFT_467138</name>
</gene>
<dbReference type="SUPFAM" id="SSF81383">
    <property type="entry name" value="F-box domain"/>
    <property type="match status" value="1"/>
</dbReference>
<dbReference type="EMBL" id="JARJCW010000065">
    <property type="protein sequence ID" value="KAJ7199974.1"/>
    <property type="molecule type" value="Genomic_DNA"/>
</dbReference>
<keyword evidence="3" id="KW-1185">Reference proteome</keyword>
<dbReference type="AlphaFoldDB" id="A0AAD6V1T2"/>
<dbReference type="InterPro" id="IPR036047">
    <property type="entry name" value="F-box-like_dom_sf"/>
</dbReference>
<dbReference type="Proteomes" id="UP001219525">
    <property type="component" value="Unassembled WGS sequence"/>
</dbReference>
<protein>
    <recommendedName>
        <fullName evidence="1">F-box domain-containing protein</fullName>
    </recommendedName>
</protein>
<evidence type="ECO:0000313" key="2">
    <source>
        <dbReference type="EMBL" id="KAJ7199974.1"/>
    </source>
</evidence>